<dbReference type="AlphaFoldDB" id="A0A4Q7IKA5"/>
<dbReference type="GO" id="GO:0003677">
    <property type="term" value="F:DNA binding"/>
    <property type="evidence" value="ECO:0007669"/>
    <property type="project" value="InterPro"/>
</dbReference>
<dbReference type="PANTHER" id="PTHR37299:SF1">
    <property type="entry name" value="STAGE 0 SPORULATION PROTEIN A HOMOLOG"/>
    <property type="match status" value="1"/>
</dbReference>
<gene>
    <name evidence="4" type="ORF">C1E23_14755</name>
</gene>
<dbReference type="InterPro" id="IPR046947">
    <property type="entry name" value="LytR-like"/>
</dbReference>
<accession>A0A4Q7IKA5</accession>
<evidence type="ECO:0000313" key="5">
    <source>
        <dbReference type="Proteomes" id="UP000291338"/>
    </source>
</evidence>
<dbReference type="Gene3D" id="2.40.50.1020">
    <property type="entry name" value="LytTr DNA-binding domain"/>
    <property type="match status" value="1"/>
</dbReference>
<dbReference type="GO" id="GO:0000156">
    <property type="term" value="F:phosphorelay response regulator activity"/>
    <property type="evidence" value="ECO:0007669"/>
    <property type="project" value="InterPro"/>
</dbReference>
<dbReference type="SMART" id="SM00850">
    <property type="entry name" value="LytTR"/>
    <property type="match status" value="1"/>
</dbReference>
<evidence type="ECO:0000313" key="4">
    <source>
        <dbReference type="EMBL" id="RZQ52300.1"/>
    </source>
</evidence>
<evidence type="ECO:0000256" key="1">
    <source>
        <dbReference type="ARBA" id="ARBA00023012"/>
    </source>
</evidence>
<keyword evidence="2" id="KW-0812">Transmembrane</keyword>
<dbReference type="RefSeq" id="WP_130256308.1">
    <property type="nucleotide sequence ID" value="NZ_PPSX01000061.1"/>
</dbReference>
<dbReference type="Pfam" id="PF04397">
    <property type="entry name" value="LytTR"/>
    <property type="match status" value="1"/>
</dbReference>
<proteinExistence type="predicted"/>
<reference evidence="4 5" key="1">
    <citation type="submission" date="2018-01" db="EMBL/GenBank/DDBJ databases">
        <title>Co-occurrence of chitin degradation, pigmentation and bioactivity in marine Pseudoalteromonas.</title>
        <authorList>
            <person name="Paulsen S."/>
            <person name="Gram L."/>
            <person name="Machado H."/>
        </authorList>
    </citation>
    <scope>NUCLEOTIDE SEQUENCE [LARGE SCALE GENOMIC DNA]</scope>
    <source>
        <strain evidence="4 5">S3898</strain>
    </source>
</reference>
<dbReference type="Proteomes" id="UP000291338">
    <property type="component" value="Unassembled WGS sequence"/>
</dbReference>
<dbReference type="PANTHER" id="PTHR37299">
    <property type="entry name" value="TRANSCRIPTIONAL REGULATOR-RELATED"/>
    <property type="match status" value="1"/>
</dbReference>
<organism evidence="4 5">
    <name type="scientific">Pseudoalteromonas phenolica</name>
    <dbReference type="NCBI Taxonomy" id="161398"/>
    <lineage>
        <taxon>Bacteria</taxon>
        <taxon>Pseudomonadati</taxon>
        <taxon>Pseudomonadota</taxon>
        <taxon>Gammaproteobacteria</taxon>
        <taxon>Alteromonadales</taxon>
        <taxon>Pseudoalteromonadaceae</taxon>
        <taxon>Pseudoalteromonas</taxon>
    </lineage>
</organism>
<keyword evidence="2" id="KW-0472">Membrane</keyword>
<dbReference type="InterPro" id="IPR007492">
    <property type="entry name" value="LytTR_DNA-bd_dom"/>
</dbReference>
<evidence type="ECO:0000259" key="3">
    <source>
        <dbReference type="PROSITE" id="PS50930"/>
    </source>
</evidence>
<dbReference type="PROSITE" id="PS50930">
    <property type="entry name" value="HTH_LYTTR"/>
    <property type="match status" value="1"/>
</dbReference>
<feature type="transmembrane region" description="Helical" evidence="2">
    <location>
        <begin position="80"/>
        <end position="99"/>
    </location>
</feature>
<keyword evidence="1" id="KW-0902">Two-component regulatory system</keyword>
<name>A0A4Q7IKA5_9GAMM</name>
<feature type="domain" description="HTH LytTR-type" evidence="3">
    <location>
        <begin position="172"/>
        <end position="265"/>
    </location>
</feature>
<feature type="transmembrane region" description="Helical" evidence="2">
    <location>
        <begin position="47"/>
        <end position="68"/>
    </location>
</feature>
<protein>
    <recommendedName>
        <fullName evidence="3">HTH LytTR-type domain-containing protein</fullName>
    </recommendedName>
</protein>
<comment type="caution">
    <text evidence="4">The sequence shown here is derived from an EMBL/GenBank/DDBJ whole genome shotgun (WGS) entry which is preliminary data.</text>
</comment>
<feature type="transmembrane region" description="Helical" evidence="2">
    <location>
        <begin position="12"/>
        <end position="35"/>
    </location>
</feature>
<keyword evidence="2" id="KW-1133">Transmembrane helix</keyword>
<evidence type="ECO:0000256" key="2">
    <source>
        <dbReference type="SAM" id="Phobius"/>
    </source>
</evidence>
<sequence>MFSKIVKLKDYQLLTLGWLAMLCMVCLNCTVHSLFIAKQRVDIASSIFWSLQEFGIWLLITPFICFALQRSMKLKQLISVGFFALTCVLTVNTSLDVLIEQTAWQESLFYNWHKHAIAYLAIVTLVHFKSRFVDVNRAQSSDSVAQTSRLFVNQKAEEKTELQRLQIEEFDIAFADIYFAKAAGNYVELHTKQGISLVRTTMKELENSLPAQAFYRCHRSYLVNLSHSAKLVNARSGHGLLVLNNDIEVPVSKSNRSTTKMLLGL</sequence>
<feature type="transmembrane region" description="Helical" evidence="2">
    <location>
        <begin position="111"/>
        <end position="128"/>
    </location>
</feature>
<dbReference type="EMBL" id="PPSX01000061">
    <property type="protein sequence ID" value="RZQ52300.1"/>
    <property type="molecule type" value="Genomic_DNA"/>
</dbReference>